<evidence type="ECO:0000256" key="1">
    <source>
        <dbReference type="SAM" id="MobiDB-lite"/>
    </source>
</evidence>
<dbReference type="GeneID" id="95980650"/>
<evidence type="ECO:0008006" key="4">
    <source>
        <dbReference type="Google" id="ProtNLM"/>
    </source>
</evidence>
<accession>A0ABR3PBU4</accession>
<proteinExistence type="predicted"/>
<keyword evidence="3" id="KW-1185">Reference proteome</keyword>
<dbReference type="RefSeq" id="XP_069199861.1">
    <property type="nucleotide sequence ID" value="XM_069346983.1"/>
</dbReference>
<evidence type="ECO:0000313" key="3">
    <source>
        <dbReference type="Proteomes" id="UP001562354"/>
    </source>
</evidence>
<organism evidence="2 3">
    <name type="scientific">Neodothiora populina</name>
    <dbReference type="NCBI Taxonomy" id="2781224"/>
    <lineage>
        <taxon>Eukaryota</taxon>
        <taxon>Fungi</taxon>
        <taxon>Dikarya</taxon>
        <taxon>Ascomycota</taxon>
        <taxon>Pezizomycotina</taxon>
        <taxon>Dothideomycetes</taxon>
        <taxon>Dothideomycetidae</taxon>
        <taxon>Dothideales</taxon>
        <taxon>Dothioraceae</taxon>
        <taxon>Neodothiora</taxon>
    </lineage>
</organism>
<comment type="caution">
    <text evidence="2">The sequence shown here is derived from an EMBL/GenBank/DDBJ whole genome shotgun (WGS) entry which is preliminary data.</text>
</comment>
<protein>
    <recommendedName>
        <fullName evidence="4">Transposase</fullName>
    </recommendedName>
</protein>
<name>A0ABR3PBU4_9PEZI</name>
<evidence type="ECO:0000313" key="2">
    <source>
        <dbReference type="EMBL" id="KAL1303586.1"/>
    </source>
</evidence>
<dbReference type="Proteomes" id="UP001562354">
    <property type="component" value="Unassembled WGS sequence"/>
</dbReference>
<sequence length="42" mass="4425">MTQNSARRAYSAEQLLALRDSASNEPAQKIETGAGYGAIKGV</sequence>
<feature type="region of interest" description="Disordered" evidence="1">
    <location>
        <begin position="21"/>
        <end position="42"/>
    </location>
</feature>
<dbReference type="EMBL" id="JBFMKM010000010">
    <property type="protein sequence ID" value="KAL1303586.1"/>
    <property type="molecule type" value="Genomic_DNA"/>
</dbReference>
<reference evidence="2 3" key="1">
    <citation type="submission" date="2024-07" db="EMBL/GenBank/DDBJ databases">
        <title>Draft sequence of the Neodothiora populina.</title>
        <authorList>
            <person name="Drown D.D."/>
            <person name="Schuette U.S."/>
            <person name="Buechlein A.B."/>
            <person name="Rusch D.R."/>
            <person name="Winton L.W."/>
            <person name="Adams G.A."/>
        </authorList>
    </citation>
    <scope>NUCLEOTIDE SEQUENCE [LARGE SCALE GENOMIC DNA]</scope>
    <source>
        <strain evidence="2 3">CPC 39397</strain>
    </source>
</reference>
<gene>
    <name evidence="2" type="ORF">AAFC00_006951</name>
</gene>